<feature type="non-terminal residue" evidence="1">
    <location>
        <position position="1"/>
    </location>
</feature>
<organism evidence="1 2">
    <name type="scientific">Morchella conica CCBAS932</name>
    <dbReference type="NCBI Taxonomy" id="1392247"/>
    <lineage>
        <taxon>Eukaryota</taxon>
        <taxon>Fungi</taxon>
        <taxon>Dikarya</taxon>
        <taxon>Ascomycota</taxon>
        <taxon>Pezizomycotina</taxon>
        <taxon>Pezizomycetes</taxon>
        <taxon>Pezizales</taxon>
        <taxon>Morchellaceae</taxon>
        <taxon>Morchella</taxon>
    </lineage>
</organism>
<accession>A0A3N4KAE2</accession>
<evidence type="ECO:0000313" key="2">
    <source>
        <dbReference type="Proteomes" id="UP000277580"/>
    </source>
</evidence>
<keyword evidence="2" id="KW-1185">Reference proteome</keyword>
<sequence>PAASLGPIPTTAGKQDLIFSILLTSGANTQYRLRSIELSLPLGSMADADAKTTPPFAQRYDGPGASMLSNLRFNVAVEFSAKAMVLRVLPRTTRGWVGVGVCGECSFGLGWVLVNEWPAAVTVGMTVREQWEWAVLEYTVGVELVPGTTTATATAGGGGV</sequence>
<dbReference type="EMBL" id="ML119518">
    <property type="protein sequence ID" value="RPB06292.1"/>
    <property type="molecule type" value="Genomic_DNA"/>
</dbReference>
<proteinExistence type="predicted"/>
<name>A0A3N4KAE2_9PEZI</name>
<dbReference type="AlphaFoldDB" id="A0A3N4KAE2"/>
<protein>
    <submittedName>
        <fullName evidence="1">Uncharacterized protein</fullName>
    </submittedName>
</protein>
<evidence type="ECO:0000313" key="1">
    <source>
        <dbReference type="EMBL" id="RPB06292.1"/>
    </source>
</evidence>
<dbReference type="Proteomes" id="UP000277580">
    <property type="component" value="Unassembled WGS sequence"/>
</dbReference>
<dbReference type="OrthoDB" id="3029913at2759"/>
<dbReference type="InParanoid" id="A0A3N4KAE2"/>
<gene>
    <name evidence="1" type="ORF">P167DRAFT_580771</name>
</gene>
<reference evidence="1 2" key="1">
    <citation type="journal article" date="2018" name="Nat. Ecol. Evol.">
        <title>Pezizomycetes genomes reveal the molecular basis of ectomycorrhizal truffle lifestyle.</title>
        <authorList>
            <person name="Murat C."/>
            <person name="Payen T."/>
            <person name="Noel B."/>
            <person name="Kuo A."/>
            <person name="Morin E."/>
            <person name="Chen J."/>
            <person name="Kohler A."/>
            <person name="Krizsan K."/>
            <person name="Balestrini R."/>
            <person name="Da Silva C."/>
            <person name="Montanini B."/>
            <person name="Hainaut M."/>
            <person name="Levati E."/>
            <person name="Barry K.W."/>
            <person name="Belfiori B."/>
            <person name="Cichocki N."/>
            <person name="Clum A."/>
            <person name="Dockter R.B."/>
            <person name="Fauchery L."/>
            <person name="Guy J."/>
            <person name="Iotti M."/>
            <person name="Le Tacon F."/>
            <person name="Lindquist E.A."/>
            <person name="Lipzen A."/>
            <person name="Malagnac F."/>
            <person name="Mello A."/>
            <person name="Molinier V."/>
            <person name="Miyauchi S."/>
            <person name="Poulain J."/>
            <person name="Riccioni C."/>
            <person name="Rubini A."/>
            <person name="Sitrit Y."/>
            <person name="Splivallo R."/>
            <person name="Traeger S."/>
            <person name="Wang M."/>
            <person name="Zifcakova L."/>
            <person name="Wipf D."/>
            <person name="Zambonelli A."/>
            <person name="Paolocci F."/>
            <person name="Nowrousian M."/>
            <person name="Ottonello S."/>
            <person name="Baldrian P."/>
            <person name="Spatafora J.W."/>
            <person name="Henrissat B."/>
            <person name="Nagy L.G."/>
            <person name="Aury J.M."/>
            <person name="Wincker P."/>
            <person name="Grigoriev I.V."/>
            <person name="Bonfante P."/>
            <person name="Martin F.M."/>
        </authorList>
    </citation>
    <scope>NUCLEOTIDE SEQUENCE [LARGE SCALE GENOMIC DNA]</scope>
    <source>
        <strain evidence="1 2">CCBAS932</strain>
    </source>
</reference>